<protein>
    <submittedName>
        <fullName evidence="2">Uncharacterized protein</fullName>
    </submittedName>
</protein>
<evidence type="ECO:0000313" key="3">
    <source>
        <dbReference type="Proteomes" id="UP000314294"/>
    </source>
</evidence>
<sequence length="560" mass="60148">MPITTLEARLVARDVERGLCGCVRGSRSAGEEKDLQRDLPDPEIGKNGAGVGWGRRMPRPFRPGLHSQGTPFNRNSSRRRCKPRLGSKKKKSSAPVFGGSDPSSASMLVACLLLRAGGSTDPSGVCLPCGPRPHRGAPAPGRRRGALKPELRGCVVLPAGGTALAPSGALSQRAAGVTAGPSSFITPLRLCTTPTRSTLFIEPKVFGSSKTLSGTKYQSITRVEREQDRPFSPLSMLSFTGAPEPGLWPVDECYILAVSTGVSWGLACGGSAVSGPVCQLLVPLPPAPRRAGPQSAAQTHAEPRPTPISGSQNERISPQKRRIHNHANEKYFKEVINCTDKRSSGFETSLMGTGARVFVVPLEQQNITESPFGCGAGTRDEEQEEEEEEEEERGRSCHGTYVSVWDEETSQPRAGSRRKRLLLMPGVEPRGDKSVGRSLEEICGSGSGVPPGPVLSSHLLEATALSGNYYLGDKYGDKAARAYGDPRGLYQPSFFEVSLLLSGLPLEQRPQAPHHLLLSGVTGERRGKRRERGGVQEEERRGEDVLQREANGGDGERQAR</sequence>
<dbReference type="AlphaFoldDB" id="A0A4Z2J922"/>
<dbReference type="EMBL" id="SRLO01000015">
    <property type="protein sequence ID" value="TNN86527.1"/>
    <property type="molecule type" value="Genomic_DNA"/>
</dbReference>
<evidence type="ECO:0000256" key="1">
    <source>
        <dbReference type="SAM" id="MobiDB-lite"/>
    </source>
</evidence>
<feature type="compositionally biased region" description="Basic residues" evidence="1">
    <location>
        <begin position="76"/>
        <end position="92"/>
    </location>
</feature>
<accession>A0A4Z2J922</accession>
<reference evidence="2 3" key="1">
    <citation type="submission" date="2019-03" db="EMBL/GenBank/DDBJ databases">
        <title>First draft genome of Liparis tanakae, snailfish: a comprehensive survey of snailfish specific genes.</title>
        <authorList>
            <person name="Kim W."/>
            <person name="Song I."/>
            <person name="Jeong J.-H."/>
            <person name="Kim D."/>
            <person name="Kim S."/>
            <person name="Ryu S."/>
            <person name="Song J.Y."/>
            <person name="Lee S.K."/>
        </authorList>
    </citation>
    <scope>NUCLEOTIDE SEQUENCE [LARGE SCALE GENOMIC DNA]</scope>
    <source>
        <tissue evidence="2">Muscle</tissue>
    </source>
</reference>
<dbReference type="Proteomes" id="UP000314294">
    <property type="component" value="Unassembled WGS sequence"/>
</dbReference>
<comment type="caution">
    <text evidence="2">The sequence shown here is derived from an EMBL/GenBank/DDBJ whole genome shotgun (WGS) entry which is preliminary data.</text>
</comment>
<feature type="compositionally biased region" description="Basic and acidic residues" evidence="1">
    <location>
        <begin position="30"/>
        <end position="44"/>
    </location>
</feature>
<dbReference type="OrthoDB" id="10658917at2759"/>
<organism evidence="2 3">
    <name type="scientific">Liparis tanakae</name>
    <name type="common">Tanaka's snailfish</name>
    <dbReference type="NCBI Taxonomy" id="230148"/>
    <lineage>
        <taxon>Eukaryota</taxon>
        <taxon>Metazoa</taxon>
        <taxon>Chordata</taxon>
        <taxon>Craniata</taxon>
        <taxon>Vertebrata</taxon>
        <taxon>Euteleostomi</taxon>
        <taxon>Actinopterygii</taxon>
        <taxon>Neopterygii</taxon>
        <taxon>Teleostei</taxon>
        <taxon>Neoteleostei</taxon>
        <taxon>Acanthomorphata</taxon>
        <taxon>Eupercaria</taxon>
        <taxon>Perciformes</taxon>
        <taxon>Cottioidei</taxon>
        <taxon>Cottales</taxon>
        <taxon>Liparidae</taxon>
        <taxon>Liparis</taxon>
    </lineage>
</organism>
<feature type="region of interest" description="Disordered" evidence="1">
    <location>
        <begin position="369"/>
        <end position="397"/>
    </location>
</feature>
<feature type="region of interest" description="Disordered" evidence="1">
    <location>
        <begin position="30"/>
        <end position="101"/>
    </location>
</feature>
<feature type="compositionally biased region" description="Basic and acidic residues" evidence="1">
    <location>
        <begin position="532"/>
        <end position="547"/>
    </location>
</feature>
<evidence type="ECO:0000313" key="2">
    <source>
        <dbReference type="EMBL" id="TNN86527.1"/>
    </source>
</evidence>
<proteinExistence type="predicted"/>
<feature type="region of interest" description="Disordered" evidence="1">
    <location>
        <begin position="288"/>
        <end position="324"/>
    </location>
</feature>
<feature type="region of interest" description="Disordered" evidence="1">
    <location>
        <begin position="514"/>
        <end position="560"/>
    </location>
</feature>
<gene>
    <name evidence="2" type="ORF">EYF80_003297</name>
</gene>
<name>A0A4Z2J922_9TELE</name>
<feature type="compositionally biased region" description="Acidic residues" evidence="1">
    <location>
        <begin position="381"/>
        <end position="391"/>
    </location>
</feature>
<keyword evidence="3" id="KW-1185">Reference proteome</keyword>